<dbReference type="InterPro" id="IPR002181">
    <property type="entry name" value="Fibrinogen_a/b/g_C_dom"/>
</dbReference>
<evidence type="ECO:0000313" key="3">
    <source>
        <dbReference type="RefSeq" id="XP_005111820.1"/>
    </source>
</evidence>
<sequence length="229" mass="26251">MSVADVALDNDEIDSLPRACIDVAGGQARHVVTMYNGMEVLCDTETESGGWIVFQRRTSRNVSFYHNWASYKYGFGDLTGDFWLGLEKVHKLTANKRHEMRLDFITKNTSYYASYDRFRVLGNKENYTIFVSGYWGNAVDHMSGVSGQAFSANDRDNDLNKNVHCADQYHAGWWYTTSCNLVNPNGRWATHVNKADGLDWSGYSDPITFVEMKIRPVDNHEMCPLYFEY</sequence>
<dbReference type="PANTHER" id="PTHR19143">
    <property type="entry name" value="FIBRINOGEN/TENASCIN/ANGIOPOEITIN"/>
    <property type="match status" value="1"/>
</dbReference>
<name>A0ABM0K943_APLCA</name>
<dbReference type="Pfam" id="PF00147">
    <property type="entry name" value="Fibrinogen_C"/>
    <property type="match status" value="1"/>
</dbReference>
<reference evidence="3" key="1">
    <citation type="submission" date="2025-08" db="UniProtKB">
        <authorList>
            <consortium name="RefSeq"/>
        </authorList>
    </citation>
    <scope>IDENTIFICATION</scope>
</reference>
<dbReference type="SUPFAM" id="SSF56496">
    <property type="entry name" value="Fibrinogen C-terminal domain-like"/>
    <property type="match status" value="1"/>
</dbReference>
<dbReference type="InterPro" id="IPR050373">
    <property type="entry name" value="Fibrinogen_C-term_domain"/>
</dbReference>
<dbReference type="GeneID" id="101855689"/>
<organism evidence="2 3">
    <name type="scientific">Aplysia californica</name>
    <name type="common">California sea hare</name>
    <dbReference type="NCBI Taxonomy" id="6500"/>
    <lineage>
        <taxon>Eukaryota</taxon>
        <taxon>Metazoa</taxon>
        <taxon>Spiralia</taxon>
        <taxon>Lophotrochozoa</taxon>
        <taxon>Mollusca</taxon>
        <taxon>Gastropoda</taxon>
        <taxon>Heterobranchia</taxon>
        <taxon>Euthyneura</taxon>
        <taxon>Tectipleura</taxon>
        <taxon>Aplysiida</taxon>
        <taxon>Aplysioidea</taxon>
        <taxon>Aplysiidae</taxon>
        <taxon>Aplysia</taxon>
    </lineage>
</organism>
<dbReference type="Gene3D" id="3.90.215.10">
    <property type="entry name" value="Gamma Fibrinogen, chain A, domain 1"/>
    <property type="match status" value="1"/>
</dbReference>
<protein>
    <submittedName>
        <fullName evidence="3">Fibrinogen C domain-containing protein 1-A</fullName>
    </submittedName>
</protein>
<accession>A0ABM0K943</accession>
<proteinExistence type="predicted"/>
<gene>
    <name evidence="3" type="primary">LOC101855689</name>
</gene>
<dbReference type="InterPro" id="IPR014716">
    <property type="entry name" value="Fibrinogen_a/b/g_C_1"/>
</dbReference>
<feature type="domain" description="Fibrinogen C-terminal" evidence="1">
    <location>
        <begin position="11"/>
        <end position="218"/>
    </location>
</feature>
<dbReference type="CDD" id="cd00087">
    <property type="entry name" value="FReD"/>
    <property type="match status" value="1"/>
</dbReference>
<dbReference type="PANTHER" id="PTHR19143:SF348">
    <property type="entry name" value="TENASCIN-N"/>
    <property type="match status" value="1"/>
</dbReference>
<dbReference type="RefSeq" id="XP_005111820.1">
    <property type="nucleotide sequence ID" value="XM_005111763.1"/>
</dbReference>
<dbReference type="PROSITE" id="PS51406">
    <property type="entry name" value="FIBRINOGEN_C_2"/>
    <property type="match status" value="1"/>
</dbReference>
<evidence type="ECO:0000259" key="1">
    <source>
        <dbReference type="PROSITE" id="PS51406"/>
    </source>
</evidence>
<keyword evidence="2" id="KW-1185">Reference proteome</keyword>
<dbReference type="SMART" id="SM00186">
    <property type="entry name" value="FBG"/>
    <property type="match status" value="1"/>
</dbReference>
<dbReference type="InterPro" id="IPR036056">
    <property type="entry name" value="Fibrinogen-like_C"/>
</dbReference>
<dbReference type="Proteomes" id="UP000694888">
    <property type="component" value="Unplaced"/>
</dbReference>
<evidence type="ECO:0000313" key="2">
    <source>
        <dbReference type="Proteomes" id="UP000694888"/>
    </source>
</evidence>